<comment type="caution">
    <text evidence="1">The sequence shown here is derived from an EMBL/GenBank/DDBJ whole genome shotgun (WGS) entry which is preliminary data.</text>
</comment>
<dbReference type="AlphaFoldDB" id="A0AAW0UVH3"/>
<evidence type="ECO:0000313" key="2">
    <source>
        <dbReference type="Proteomes" id="UP001487740"/>
    </source>
</evidence>
<protein>
    <submittedName>
        <fullName evidence="1">Uncharacterized protein</fullName>
    </submittedName>
</protein>
<sequence>MASTRTLKTTTSATKDLFTGWTRCCGGRKLSCCTRAFRQERAMQEKPPAAQGSFKALTKLSTHDKLHLPKTPWNSLLPLAASRSLISLSGITARFQPSVPCGVQCPQQTSVHSRPASLTYRSQPATDCGGH</sequence>
<organism evidence="1 2">
    <name type="scientific">Scylla paramamosain</name>
    <name type="common">Mud crab</name>
    <dbReference type="NCBI Taxonomy" id="85552"/>
    <lineage>
        <taxon>Eukaryota</taxon>
        <taxon>Metazoa</taxon>
        <taxon>Ecdysozoa</taxon>
        <taxon>Arthropoda</taxon>
        <taxon>Crustacea</taxon>
        <taxon>Multicrustacea</taxon>
        <taxon>Malacostraca</taxon>
        <taxon>Eumalacostraca</taxon>
        <taxon>Eucarida</taxon>
        <taxon>Decapoda</taxon>
        <taxon>Pleocyemata</taxon>
        <taxon>Brachyura</taxon>
        <taxon>Eubrachyura</taxon>
        <taxon>Portunoidea</taxon>
        <taxon>Portunidae</taxon>
        <taxon>Portuninae</taxon>
        <taxon>Scylla</taxon>
    </lineage>
</organism>
<reference evidence="1 2" key="1">
    <citation type="submission" date="2023-03" db="EMBL/GenBank/DDBJ databases">
        <title>High-quality genome of Scylla paramamosain provides insights in environmental adaptation.</title>
        <authorList>
            <person name="Zhang L."/>
        </authorList>
    </citation>
    <scope>NUCLEOTIDE SEQUENCE [LARGE SCALE GENOMIC DNA]</scope>
    <source>
        <strain evidence="1">LZ_2023a</strain>
        <tissue evidence="1">Muscle</tissue>
    </source>
</reference>
<dbReference type="Proteomes" id="UP001487740">
    <property type="component" value="Unassembled WGS sequence"/>
</dbReference>
<evidence type="ECO:0000313" key="1">
    <source>
        <dbReference type="EMBL" id="KAK8403906.1"/>
    </source>
</evidence>
<gene>
    <name evidence="1" type="ORF">O3P69_000157</name>
</gene>
<accession>A0AAW0UVH3</accession>
<proteinExistence type="predicted"/>
<dbReference type="EMBL" id="JARAKH010000005">
    <property type="protein sequence ID" value="KAK8403906.1"/>
    <property type="molecule type" value="Genomic_DNA"/>
</dbReference>
<name>A0AAW0UVH3_SCYPA</name>
<keyword evidence="2" id="KW-1185">Reference proteome</keyword>